<evidence type="ECO:0000256" key="3">
    <source>
        <dbReference type="ARBA" id="ARBA00011738"/>
    </source>
</evidence>
<dbReference type="FunFam" id="1.10.10.10:FF:000459">
    <property type="entry name" value="Ferric uptake regulation protein"/>
    <property type="match status" value="1"/>
</dbReference>
<evidence type="ECO:0000256" key="9">
    <source>
        <dbReference type="ARBA" id="ARBA00023125"/>
    </source>
</evidence>
<dbReference type="Proteomes" id="UP000250222">
    <property type="component" value="Unassembled WGS sequence"/>
</dbReference>
<keyword evidence="4" id="KW-0963">Cytoplasm</keyword>
<feature type="binding site" evidence="12">
    <location>
        <position position="77"/>
    </location>
    <ligand>
        <name>Fe cation</name>
        <dbReference type="ChEBI" id="CHEBI:24875"/>
    </ligand>
</feature>
<dbReference type="PANTHER" id="PTHR33202:SF2">
    <property type="entry name" value="FERRIC UPTAKE REGULATION PROTEIN"/>
    <property type="match status" value="1"/>
</dbReference>
<dbReference type="GO" id="GO:0005829">
    <property type="term" value="C:cytosol"/>
    <property type="evidence" value="ECO:0007669"/>
    <property type="project" value="TreeGrafter"/>
</dbReference>
<dbReference type="InterPro" id="IPR043135">
    <property type="entry name" value="Fur_C"/>
</dbReference>
<reference evidence="13 14" key="1">
    <citation type="submission" date="2016-10" db="EMBL/GenBank/DDBJ databases">
        <authorList>
            <person name="Cai Z."/>
        </authorList>
    </citation>
    <scope>NUCLEOTIDE SEQUENCE [LARGE SCALE GENOMIC DNA]</scope>
    <source>
        <strain evidence="13 14">CGMCC 1.10826</strain>
    </source>
</reference>
<comment type="subcellular location">
    <subcellularLocation>
        <location evidence="1">Cytoplasm</location>
    </subcellularLocation>
</comment>
<proteinExistence type="inferred from homology"/>
<dbReference type="SUPFAM" id="SSF46785">
    <property type="entry name" value="Winged helix' DNA-binding domain"/>
    <property type="match status" value="1"/>
</dbReference>
<comment type="similarity">
    <text evidence="2">Belongs to the Fur family.</text>
</comment>
<keyword evidence="14" id="KW-1185">Reference proteome</keyword>
<dbReference type="GO" id="GO:0000976">
    <property type="term" value="F:transcription cis-regulatory region binding"/>
    <property type="evidence" value="ECO:0007669"/>
    <property type="project" value="TreeGrafter"/>
</dbReference>
<feature type="binding site" evidence="11">
    <location>
        <position position="126"/>
    </location>
    <ligand>
        <name>Zn(2+)</name>
        <dbReference type="ChEBI" id="CHEBI:29105"/>
    </ligand>
</feature>
<evidence type="ECO:0000256" key="7">
    <source>
        <dbReference type="ARBA" id="ARBA00022833"/>
    </source>
</evidence>
<keyword evidence="8" id="KW-0805">Transcription regulation</keyword>
<keyword evidence="7 11" id="KW-0862">Zinc</keyword>
<feature type="binding site" evidence="12">
    <location>
        <position position="98"/>
    </location>
    <ligand>
        <name>Fe cation</name>
        <dbReference type="ChEBI" id="CHEBI:24875"/>
    </ligand>
</feature>
<evidence type="ECO:0000256" key="10">
    <source>
        <dbReference type="ARBA" id="ARBA00023163"/>
    </source>
</evidence>
<dbReference type="Pfam" id="PF01475">
    <property type="entry name" value="FUR"/>
    <property type="match status" value="1"/>
</dbReference>
<keyword evidence="5" id="KW-0678">Repressor</keyword>
<evidence type="ECO:0000256" key="8">
    <source>
        <dbReference type="ARBA" id="ARBA00023015"/>
    </source>
</evidence>
<protein>
    <submittedName>
        <fullName evidence="13">Zinc uptake regulator, Fur family</fullName>
    </submittedName>
</protein>
<name>A0A2Y9BUY5_9MICO</name>
<dbReference type="EMBL" id="UETB01000001">
    <property type="protein sequence ID" value="SSA36452.1"/>
    <property type="molecule type" value="Genomic_DNA"/>
</dbReference>
<dbReference type="GO" id="GO:0045892">
    <property type="term" value="P:negative regulation of DNA-templated transcription"/>
    <property type="evidence" value="ECO:0007669"/>
    <property type="project" value="TreeGrafter"/>
</dbReference>
<evidence type="ECO:0000256" key="5">
    <source>
        <dbReference type="ARBA" id="ARBA00022491"/>
    </source>
</evidence>
<dbReference type="PANTHER" id="PTHR33202">
    <property type="entry name" value="ZINC UPTAKE REGULATION PROTEIN"/>
    <property type="match status" value="1"/>
</dbReference>
<accession>A0A2Y9BUY5</accession>
<comment type="subunit">
    <text evidence="3">Homodimer.</text>
</comment>
<feature type="binding site" evidence="11">
    <location>
        <position position="86"/>
    </location>
    <ligand>
        <name>Zn(2+)</name>
        <dbReference type="ChEBI" id="CHEBI:29105"/>
    </ligand>
</feature>
<evidence type="ECO:0000256" key="6">
    <source>
        <dbReference type="ARBA" id="ARBA00022723"/>
    </source>
</evidence>
<keyword evidence="9" id="KW-0238">DNA-binding</keyword>
<evidence type="ECO:0000256" key="2">
    <source>
        <dbReference type="ARBA" id="ARBA00007957"/>
    </source>
</evidence>
<evidence type="ECO:0000256" key="1">
    <source>
        <dbReference type="ARBA" id="ARBA00004496"/>
    </source>
</evidence>
<keyword evidence="12" id="KW-0408">Iron</keyword>
<gene>
    <name evidence="13" type="ORF">SAMN05216184_101111</name>
</gene>
<dbReference type="CDD" id="cd07153">
    <property type="entry name" value="Fur_like"/>
    <property type="match status" value="1"/>
</dbReference>
<comment type="cofactor">
    <cofactor evidence="11">
        <name>Zn(2+)</name>
        <dbReference type="ChEBI" id="CHEBI:29105"/>
    </cofactor>
    <text evidence="11">Binds 1 zinc ion per subunit.</text>
</comment>
<evidence type="ECO:0000256" key="12">
    <source>
        <dbReference type="PIRSR" id="PIRSR602481-2"/>
    </source>
</evidence>
<dbReference type="InterPro" id="IPR002481">
    <property type="entry name" value="FUR"/>
</dbReference>
<feature type="binding site" evidence="11">
    <location>
        <position position="123"/>
    </location>
    <ligand>
        <name>Zn(2+)</name>
        <dbReference type="ChEBI" id="CHEBI:29105"/>
    </ligand>
</feature>
<dbReference type="OrthoDB" id="8659436at2"/>
<feature type="binding site" evidence="12">
    <location>
        <position position="115"/>
    </location>
    <ligand>
        <name>Fe cation</name>
        <dbReference type="ChEBI" id="CHEBI:24875"/>
    </ligand>
</feature>
<organism evidence="13 14">
    <name type="scientific">Georgenia satyanarayanai</name>
    <dbReference type="NCBI Taxonomy" id="860221"/>
    <lineage>
        <taxon>Bacteria</taxon>
        <taxon>Bacillati</taxon>
        <taxon>Actinomycetota</taxon>
        <taxon>Actinomycetes</taxon>
        <taxon>Micrococcales</taxon>
        <taxon>Bogoriellaceae</taxon>
        <taxon>Georgenia</taxon>
    </lineage>
</organism>
<keyword evidence="6 11" id="KW-0479">Metal-binding</keyword>
<evidence type="ECO:0000313" key="14">
    <source>
        <dbReference type="Proteomes" id="UP000250222"/>
    </source>
</evidence>
<comment type="cofactor">
    <cofactor evidence="12">
        <name>Mn(2+)</name>
        <dbReference type="ChEBI" id="CHEBI:29035"/>
    </cofactor>
    <cofactor evidence="12">
        <name>Fe(2+)</name>
        <dbReference type="ChEBI" id="CHEBI:29033"/>
    </cofactor>
    <text evidence="12">Binds 1 Mn(2+) or Fe(2+) ion per subunit.</text>
</comment>
<keyword evidence="10" id="KW-0804">Transcription</keyword>
<dbReference type="Gene3D" id="3.30.1490.190">
    <property type="match status" value="1"/>
</dbReference>
<dbReference type="AlphaFoldDB" id="A0A2Y9BUY5"/>
<dbReference type="InterPro" id="IPR036388">
    <property type="entry name" value="WH-like_DNA-bd_sf"/>
</dbReference>
<dbReference type="GO" id="GO:1900376">
    <property type="term" value="P:regulation of secondary metabolite biosynthetic process"/>
    <property type="evidence" value="ECO:0007669"/>
    <property type="project" value="TreeGrafter"/>
</dbReference>
<dbReference type="GO" id="GO:0003700">
    <property type="term" value="F:DNA-binding transcription factor activity"/>
    <property type="evidence" value="ECO:0007669"/>
    <property type="project" value="InterPro"/>
</dbReference>
<dbReference type="InterPro" id="IPR036390">
    <property type="entry name" value="WH_DNA-bd_sf"/>
</dbReference>
<evidence type="ECO:0000256" key="11">
    <source>
        <dbReference type="PIRSR" id="PIRSR602481-1"/>
    </source>
</evidence>
<evidence type="ECO:0000256" key="4">
    <source>
        <dbReference type="ARBA" id="ARBA00022490"/>
    </source>
</evidence>
<feature type="binding site" evidence="11">
    <location>
        <position position="83"/>
    </location>
    <ligand>
        <name>Zn(2+)</name>
        <dbReference type="ChEBI" id="CHEBI:29105"/>
    </ligand>
</feature>
<dbReference type="GO" id="GO:0008270">
    <property type="term" value="F:zinc ion binding"/>
    <property type="evidence" value="ECO:0007669"/>
    <property type="project" value="TreeGrafter"/>
</dbReference>
<sequence>MRPRMTRQRAAVSDLLERTDDFRSAQQLHESLRDAGDAVGLATVYRTLQTMAEVGEVDVLRTDDGEALYRRCESAKHHHHLVCRTCGTTVEISGDAVEAWAEEMAARHGFTDIEHTIDLFGQCADCSRQRAGA</sequence>
<dbReference type="Gene3D" id="1.10.10.10">
    <property type="entry name" value="Winged helix-like DNA-binding domain superfamily/Winged helix DNA-binding domain"/>
    <property type="match status" value="1"/>
</dbReference>
<evidence type="ECO:0000313" key="13">
    <source>
        <dbReference type="EMBL" id="SSA36452.1"/>
    </source>
</evidence>